<dbReference type="AlphaFoldDB" id="A0A099I3Y5"/>
<feature type="region of interest" description="Disordered" evidence="1">
    <location>
        <begin position="296"/>
        <end position="319"/>
    </location>
</feature>
<evidence type="ECO:0000256" key="1">
    <source>
        <dbReference type="SAM" id="MobiDB-lite"/>
    </source>
</evidence>
<proteinExistence type="predicted"/>
<name>A0A099I3Y5_CLOIN</name>
<dbReference type="Proteomes" id="UP000030008">
    <property type="component" value="Unassembled WGS sequence"/>
</dbReference>
<dbReference type="EMBL" id="JQIF01000106">
    <property type="protein sequence ID" value="KGJ51603.1"/>
    <property type="molecule type" value="Genomic_DNA"/>
</dbReference>
<reference evidence="2 3" key="1">
    <citation type="submission" date="2014-08" db="EMBL/GenBank/DDBJ databases">
        <title>Clostridium innocuum, an unnegligible vancomycin-resistant pathogen causing extra-intestinal infections.</title>
        <authorList>
            <person name="Feng Y."/>
            <person name="Chiu C.-H."/>
        </authorList>
    </citation>
    <scope>NUCLEOTIDE SEQUENCE [LARGE SCALE GENOMIC DNA]</scope>
    <source>
        <strain evidence="2 3">AN88</strain>
    </source>
</reference>
<gene>
    <name evidence="2" type="ORF">CIAN88_19545</name>
</gene>
<organism evidence="2 3">
    <name type="scientific">Clostridium innocuum</name>
    <dbReference type="NCBI Taxonomy" id="1522"/>
    <lineage>
        <taxon>Bacteria</taxon>
        <taxon>Bacillati</taxon>
        <taxon>Bacillota</taxon>
        <taxon>Clostridia</taxon>
        <taxon>Eubacteriales</taxon>
        <taxon>Clostridiaceae</taxon>
        <taxon>Clostridium</taxon>
    </lineage>
</organism>
<protein>
    <submittedName>
        <fullName evidence="2">Uncharacterized protein</fullName>
    </submittedName>
</protein>
<evidence type="ECO:0000313" key="3">
    <source>
        <dbReference type="Proteomes" id="UP000030008"/>
    </source>
</evidence>
<sequence>MDMTIRAMTPAERNYGYAQSQQISMQTGLIGHLRADMDSNGKGFFSTFFDFRADLKTEDFKAEFDKVINALRFDENYGGALKDRSALAAYCRRTPESSFSGDGREFGFRADTEQYSYMLRLNPNRGEYNLYCYCYQRKWLDRHLQQAERGIRFINPNYKELFRIPDGDKIRITYADGEKADRTCRYIDDYHVEIGSGWNSLRHICQFAEMMERNGSTVIPLRSSLPEQCYSVLPDTEELIIIKKGESGYYRTDIDMGSKAENRALADEYNAKSGISKAQEQAMSAGSMFGWAVPAADPKNYDESGQPIRLKHRDRGDAR</sequence>
<evidence type="ECO:0000313" key="2">
    <source>
        <dbReference type="EMBL" id="KGJ51603.1"/>
    </source>
</evidence>
<accession>A0A099I3Y5</accession>
<comment type="caution">
    <text evidence="2">The sequence shown here is derived from an EMBL/GenBank/DDBJ whole genome shotgun (WGS) entry which is preliminary data.</text>
</comment>
<dbReference type="RefSeq" id="WP_015535492.1">
    <property type="nucleotide sequence ID" value="NZ_JQIF01000106.1"/>
</dbReference>